<evidence type="ECO:0000256" key="2">
    <source>
        <dbReference type="ARBA" id="ARBA00006213"/>
    </source>
</evidence>
<evidence type="ECO:0000256" key="6">
    <source>
        <dbReference type="ARBA" id="ARBA00023136"/>
    </source>
</evidence>
<evidence type="ECO:0000256" key="5">
    <source>
        <dbReference type="ARBA" id="ARBA00022989"/>
    </source>
</evidence>
<evidence type="ECO:0000313" key="8">
    <source>
        <dbReference type="EMBL" id="KAH1113280.1"/>
    </source>
</evidence>
<evidence type="ECO:0000256" key="1">
    <source>
        <dbReference type="ARBA" id="ARBA00004141"/>
    </source>
</evidence>
<protein>
    <submittedName>
        <fullName evidence="8">Uncharacterized protein</fullName>
    </submittedName>
</protein>
<dbReference type="PANTHER" id="PTHR31376">
    <property type="entry name" value="OS09G0467300 PROTEIN-RELATED"/>
    <property type="match status" value="1"/>
</dbReference>
<dbReference type="EMBL" id="JAIQCV010000003">
    <property type="protein sequence ID" value="KAH1113280.1"/>
    <property type="molecule type" value="Genomic_DNA"/>
</dbReference>
<organism evidence="8 9">
    <name type="scientific">Gossypium stocksii</name>
    <dbReference type="NCBI Taxonomy" id="47602"/>
    <lineage>
        <taxon>Eukaryota</taxon>
        <taxon>Viridiplantae</taxon>
        <taxon>Streptophyta</taxon>
        <taxon>Embryophyta</taxon>
        <taxon>Tracheophyta</taxon>
        <taxon>Spermatophyta</taxon>
        <taxon>Magnoliopsida</taxon>
        <taxon>eudicotyledons</taxon>
        <taxon>Gunneridae</taxon>
        <taxon>Pentapetalae</taxon>
        <taxon>rosids</taxon>
        <taxon>malvids</taxon>
        <taxon>Malvales</taxon>
        <taxon>Malvaceae</taxon>
        <taxon>Malvoideae</taxon>
        <taxon>Gossypium</taxon>
    </lineage>
</organism>
<dbReference type="OrthoDB" id="1434805at2759"/>
<comment type="similarity">
    <text evidence="2">Belongs to the purine permeases (TC 2.A.7.14) family.</text>
</comment>
<reference evidence="8 9" key="1">
    <citation type="journal article" date="2021" name="Plant Biotechnol. J.">
        <title>Multi-omics assisted identification of the key and species-specific regulatory components of drought-tolerant mechanisms in Gossypium stocksii.</title>
        <authorList>
            <person name="Yu D."/>
            <person name="Ke L."/>
            <person name="Zhang D."/>
            <person name="Wu Y."/>
            <person name="Sun Y."/>
            <person name="Mei J."/>
            <person name="Sun J."/>
            <person name="Sun Y."/>
        </authorList>
    </citation>
    <scope>NUCLEOTIDE SEQUENCE [LARGE SCALE GENOMIC DNA]</scope>
    <source>
        <strain evidence="9">cv. E1</strain>
        <tissue evidence="8">Leaf</tissue>
    </source>
</reference>
<keyword evidence="3" id="KW-0813">Transport</keyword>
<evidence type="ECO:0000256" key="7">
    <source>
        <dbReference type="SAM" id="Phobius"/>
    </source>
</evidence>
<dbReference type="Pfam" id="PF16913">
    <property type="entry name" value="PUNUT"/>
    <property type="match status" value="1"/>
</dbReference>
<dbReference type="GO" id="GO:0005345">
    <property type="term" value="F:purine nucleobase transmembrane transporter activity"/>
    <property type="evidence" value="ECO:0007669"/>
    <property type="project" value="UniProtKB-ARBA"/>
</dbReference>
<dbReference type="PANTHER" id="PTHR31376:SF1">
    <property type="entry name" value="PURINE PERMEASE 2"/>
    <property type="match status" value="1"/>
</dbReference>
<evidence type="ECO:0000256" key="4">
    <source>
        <dbReference type="ARBA" id="ARBA00022692"/>
    </source>
</evidence>
<sequence>MISIFLYKKDDIMDVKEPNHEKSSPSHKLHHPCHKQLLWSTYCSPLLHPWWQPNLVLELARDLGLPHHLAPHRLCLHASFQDGPSHIGKQVFLHGTIYAYGLSRLPVSTASLIIALQLAFTAVFAFLLVKQKFTAYSINAVFAL</sequence>
<accession>A0A9D4AEU9</accession>
<dbReference type="InterPro" id="IPR030182">
    <property type="entry name" value="PUP_plant"/>
</dbReference>
<dbReference type="GO" id="GO:0015211">
    <property type="term" value="F:purine nucleoside transmembrane transporter activity"/>
    <property type="evidence" value="ECO:0007669"/>
    <property type="project" value="InterPro"/>
</dbReference>
<dbReference type="GO" id="GO:0016020">
    <property type="term" value="C:membrane"/>
    <property type="evidence" value="ECO:0007669"/>
    <property type="project" value="UniProtKB-SubCell"/>
</dbReference>
<feature type="transmembrane region" description="Helical" evidence="7">
    <location>
        <begin position="110"/>
        <end position="129"/>
    </location>
</feature>
<keyword evidence="6 7" id="KW-0472">Membrane</keyword>
<comment type="caution">
    <text evidence="8">The sequence shown here is derived from an EMBL/GenBank/DDBJ whole genome shotgun (WGS) entry which is preliminary data.</text>
</comment>
<keyword evidence="9" id="KW-1185">Reference proteome</keyword>
<name>A0A9D4AEU9_9ROSI</name>
<gene>
    <name evidence="8" type="ORF">J1N35_006658</name>
</gene>
<keyword evidence="5 7" id="KW-1133">Transmembrane helix</keyword>
<dbReference type="Proteomes" id="UP000828251">
    <property type="component" value="Unassembled WGS sequence"/>
</dbReference>
<keyword evidence="4 7" id="KW-0812">Transmembrane</keyword>
<evidence type="ECO:0000256" key="3">
    <source>
        <dbReference type="ARBA" id="ARBA00022448"/>
    </source>
</evidence>
<proteinExistence type="inferred from homology"/>
<comment type="subcellular location">
    <subcellularLocation>
        <location evidence="1">Membrane</location>
        <topology evidence="1">Multi-pass membrane protein</topology>
    </subcellularLocation>
</comment>
<dbReference type="AlphaFoldDB" id="A0A9D4AEU9"/>
<dbReference type="SUPFAM" id="SSF103481">
    <property type="entry name" value="Multidrug resistance efflux transporter EmrE"/>
    <property type="match status" value="1"/>
</dbReference>
<evidence type="ECO:0000313" key="9">
    <source>
        <dbReference type="Proteomes" id="UP000828251"/>
    </source>
</evidence>
<dbReference type="InterPro" id="IPR037185">
    <property type="entry name" value="EmrE-like"/>
</dbReference>